<evidence type="ECO:0000256" key="6">
    <source>
        <dbReference type="SAM" id="Phobius"/>
    </source>
</evidence>
<accession>A0ABP0EEE2</accession>
<protein>
    <recommendedName>
        <fullName evidence="9">UNC-50 family protein</fullName>
    </recommendedName>
</protein>
<dbReference type="Pfam" id="PF05216">
    <property type="entry name" value="UNC-50"/>
    <property type="match status" value="1"/>
</dbReference>
<proteinExistence type="inferred from homology"/>
<sequence>MNRSSLPYSAQDLFPKAPIGNGNNVAGSSSILGGSRTIGMAHNSTSTPSSSSAFAATASNSATSPIRRLQKFLRRLFRPSSLDFETAIWEIFHLVLNPKKMYRSHYYRLQGKASYTRDDPAFLILLTGFLSLSAIAWGLAYSPRMADVIKLVGYMVVVDFYLTGAVIATLMWVVTNRVFNGSFAMVLPISSQQSHARLRVNYIDWGFCFDVHCNAFVVIWGSLYVVQFFLLPLLNVKRSFIALFFGNTLYFGAIGHYFVITFYGYNSLPFVSGGIGARQLQTIVLMGVLPALAIAWLLSICLGLNVAHLMVETYFN</sequence>
<feature type="transmembrane region" description="Helical" evidence="6">
    <location>
        <begin position="283"/>
        <end position="307"/>
    </location>
</feature>
<evidence type="ECO:0000256" key="5">
    <source>
        <dbReference type="ARBA" id="ARBA00023136"/>
    </source>
</evidence>
<name>A0ABP0EEE2_9ASCO</name>
<dbReference type="InterPro" id="IPR007881">
    <property type="entry name" value="UNC-50"/>
</dbReference>
<evidence type="ECO:0000313" key="7">
    <source>
        <dbReference type="EMBL" id="CAK7905402.1"/>
    </source>
</evidence>
<keyword evidence="5 6" id="KW-0472">Membrane</keyword>
<evidence type="ECO:0000256" key="2">
    <source>
        <dbReference type="ARBA" id="ARBA00006293"/>
    </source>
</evidence>
<comment type="subcellular location">
    <subcellularLocation>
        <location evidence="1">Membrane</location>
        <topology evidence="1">Multi-pass membrane protein</topology>
    </subcellularLocation>
</comment>
<evidence type="ECO:0000313" key="8">
    <source>
        <dbReference type="Proteomes" id="UP001497600"/>
    </source>
</evidence>
<feature type="transmembrane region" description="Helical" evidence="6">
    <location>
        <begin position="151"/>
        <end position="174"/>
    </location>
</feature>
<keyword evidence="8" id="KW-1185">Reference proteome</keyword>
<keyword evidence="4 6" id="KW-1133">Transmembrane helix</keyword>
<comment type="similarity">
    <text evidence="2">Belongs to the unc-50 family.</text>
</comment>
<dbReference type="Proteomes" id="UP001497600">
    <property type="component" value="Chromosome D"/>
</dbReference>
<keyword evidence="3 6" id="KW-0812">Transmembrane</keyword>
<feature type="transmembrane region" description="Helical" evidence="6">
    <location>
        <begin position="215"/>
        <end position="234"/>
    </location>
</feature>
<feature type="transmembrane region" description="Helical" evidence="6">
    <location>
        <begin position="121"/>
        <end position="139"/>
    </location>
</feature>
<feature type="transmembrane region" description="Helical" evidence="6">
    <location>
        <begin position="241"/>
        <end position="263"/>
    </location>
</feature>
<gene>
    <name evidence="7" type="ORF">CAAN4_D13916</name>
</gene>
<dbReference type="PANTHER" id="PTHR12841:SF6">
    <property type="entry name" value="PROTEIN UNC-50 HOMOLOG"/>
    <property type="match status" value="1"/>
</dbReference>
<evidence type="ECO:0000256" key="1">
    <source>
        <dbReference type="ARBA" id="ARBA00004141"/>
    </source>
</evidence>
<organism evidence="7 8">
    <name type="scientific">[Candida] anglica</name>
    <dbReference type="NCBI Taxonomy" id="148631"/>
    <lineage>
        <taxon>Eukaryota</taxon>
        <taxon>Fungi</taxon>
        <taxon>Dikarya</taxon>
        <taxon>Ascomycota</taxon>
        <taxon>Saccharomycotina</taxon>
        <taxon>Pichiomycetes</taxon>
        <taxon>Debaryomycetaceae</taxon>
        <taxon>Kurtzmaniella</taxon>
    </lineage>
</organism>
<evidence type="ECO:0008006" key="9">
    <source>
        <dbReference type="Google" id="ProtNLM"/>
    </source>
</evidence>
<reference evidence="7 8" key="1">
    <citation type="submission" date="2024-01" db="EMBL/GenBank/DDBJ databases">
        <authorList>
            <consortium name="Genoscope - CEA"/>
            <person name="William W."/>
        </authorList>
    </citation>
    <scope>NUCLEOTIDE SEQUENCE [LARGE SCALE GENOMIC DNA]</scope>
    <source>
        <strain evidence="7 8">29B2s-10</strain>
    </source>
</reference>
<dbReference type="EMBL" id="OZ004256">
    <property type="protein sequence ID" value="CAK7905402.1"/>
    <property type="molecule type" value="Genomic_DNA"/>
</dbReference>
<evidence type="ECO:0000256" key="3">
    <source>
        <dbReference type="ARBA" id="ARBA00022692"/>
    </source>
</evidence>
<dbReference type="PANTHER" id="PTHR12841">
    <property type="entry name" value="PROTEIN UNC-50 HOMOLOG"/>
    <property type="match status" value="1"/>
</dbReference>
<evidence type="ECO:0000256" key="4">
    <source>
        <dbReference type="ARBA" id="ARBA00022989"/>
    </source>
</evidence>